<evidence type="ECO:0000313" key="7">
    <source>
        <dbReference type="Proteomes" id="UP000641853"/>
    </source>
</evidence>
<dbReference type="Pfam" id="PF13472">
    <property type="entry name" value="Lipase_GDSL_2"/>
    <property type="match status" value="1"/>
</dbReference>
<name>A0A8H6PYI5_9EURO</name>
<dbReference type="EMBL" id="JACBAE010001352">
    <property type="protein sequence ID" value="KAF7162549.1"/>
    <property type="molecule type" value="Genomic_DNA"/>
</dbReference>
<dbReference type="InterPro" id="IPR036514">
    <property type="entry name" value="SGNH_hydro_sf"/>
</dbReference>
<organism evidence="5 8">
    <name type="scientific">Aspergillus felis</name>
    <dbReference type="NCBI Taxonomy" id="1287682"/>
    <lineage>
        <taxon>Eukaryota</taxon>
        <taxon>Fungi</taxon>
        <taxon>Dikarya</taxon>
        <taxon>Ascomycota</taxon>
        <taxon>Pezizomycotina</taxon>
        <taxon>Eurotiomycetes</taxon>
        <taxon>Eurotiomycetidae</taxon>
        <taxon>Eurotiales</taxon>
        <taxon>Aspergillaceae</taxon>
        <taxon>Aspergillus</taxon>
        <taxon>Aspergillus subgen. Fumigati</taxon>
    </lineage>
</organism>
<comment type="caution">
    <text evidence="5">The sequence shown here is derived from an EMBL/GenBank/DDBJ whole genome shotgun (WGS) entry which is preliminary data.</text>
</comment>
<evidence type="ECO:0000256" key="1">
    <source>
        <dbReference type="ARBA" id="ARBA00008668"/>
    </source>
</evidence>
<dbReference type="Proteomes" id="UP000641853">
    <property type="component" value="Unassembled WGS sequence"/>
</dbReference>
<proteinExistence type="inferred from homology"/>
<accession>A0A8H6PYI5</accession>
<dbReference type="PANTHER" id="PTHR43695">
    <property type="entry name" value="PUTATIVE (AFU_ORTHOLOGUE AFUA_2G17250)-RELATED"/>
    <property type="match status" value="1"/>
</dbReference>
<dbReference type="InterPro" id="IPR037459">
    <property type="entry name" value="RhgT-like"/>
</dbReference>
<keyword evidence="3" id="KW-0732">Signal</keyword>
<feature type="chain" id="PRO_5035140859" description="SGNH hydrolase-type esterase domain-containing protein" evidence="3">
    <location>
        <begin position="24"/>
        <end position="476"/>
    </location>
</feature>
<evidence type="ECO:0000313" key="8">
    <source>
        <dbReference type="Proteomes" id="UP000654922"/>
    </source>
</evidence>
<feature type="domain" description="SGNH hydrolase-type esterase" evidence="4">
    <location>
        <begin position="38"/>
        <end position="238"/>
    </location>
</feature>
<feature type="signal peptide" evidence="3">
    <location>
        <begin position="1"/>
        <end position="23"/>
    </location>
</feature>
<evidence type="ECO:0000259" key="4">
    <source>
        <dbReference type="Pfam" id="PF13472"/>
    </source>
</evidence>
<dbReference type="EMBL" id="JACBAG010001799">
    <property type="protein sequence ID" value="KAF7181867.1"/>
    <property type="molecule type" value="Genomic_DNA"/>
</dbReference>
<gene>
    <name evidence="5" type="ORF">CNMCM5623_007795</name>
    <name evidence="6" type="ORF">CNMCM7691_001164</name>
</gene>
<dbReference type="OrthoDB" id="5041285at2759"/>
<keyword evidence="2" id="KW-0378">Hydrolase</keyword>
<dbReference type="Proteomes" id="UP000654922">
    <property type="component" value="Unassembled WGS sequence"/>
</dbReference>
<evidence type="ECO:0000256" key="2">
    <source>
        <dbReference type="ARBA" id="ARBA00022801"/>
    </source>
</evidence>
<dbReference type="GO" id="GO:0016787">
    <property type="term" value="F:hydrolase activity"/>
    <property type="evidence" value="ECO:0007669"/>
    <property type="project" value="UniProtKB-KW"/>
</dbReference>
<evidence type="ECO:0000313" key="5">
    <source>
        <dbReference type="EMBL" id="KAF7162549.1"/>
    </source>
</evidence>
<dbReference type="AlphaFoldDB" id="A0A8H6PYI5"/>
<protein>
    <recommendedName>
        <fullName evidence="4">SGNH hydrolase-type esterase domain-containing protein</fullName>
    </recommendedName>
</protein>
<dbReference type="SUPFAM" id="SSF52266">
    <property type="entry name" value="SGNH hydrolase"/>
    <property type="match status" value="1"/>
</dbReference>
<reference evidence="5" key="1">
    <citation type="submission" date="2020-06" db="EMBL/GenBank/DDBJ databases">
        <title>Draft genome sequences of strains closely related to Aspergillus parafelis and Aspergillus hiratsukae.</title>
        <authorList>
            <person name="Dos Santos R.A.C."/>
            <person name="Rivero-Menendez O."/>
            <person name="Steenwyk J.L."/>
            <person name="Mead M.E."/>
            <person name="Goldman G.H."/>
            <person name="Alastruey-Izquierdo A."/>
            <person name="Rokas A."/>
        </authorList>
    </citation>
    <scope>NUCLEOTIDE SEQUENCE</scope>
    <source>
        <strain evidence="5">CNM-CM5623</strain>
        <strain evidence="6">CNM-CM7691</strain>
    </source>
</reference>
<dbReference type="InterPro" id="IPR013830">
    <property type="entry name" value="SGNH_hydro"/>
</dbReference>
<sequence length="476" mass="50931">MKSLSSFFCASIVIAGLASISNAAPTARPQRQILLCSDSTTMPYGTSSLIQGWGYYMHNFFDLNITNLARGGRSTRSFINEGLWASLLERIVPGEGTFVLIEMGHNDNGDPRTDAKNRATLPGIGPESVVVASNATGGTTETVYTFGHYLRKMIHDVRQAGGVPLLSGMVPIMSWTGGVLQRDWPFADYAREVAEEEGVKYIDHTKYAVNRWQAFGSVNATMPYYPLNDYTHTSWPGAEIRAIFDILKSLKVLTPPFFIQLHYTITKLRFISKTHIQSILSLMLLAAIATAAIAGEVVTLFLPEFDSHSLAGKVIGTDGPLITYVVNCNPKPNNQNSFEIGDCAASSSGVTIVHGPSTFRGVFEYPQYTMAEDCAISDSTSVSCVVTMAYGSSTSVGAMATIGPVEDMYQTLTITGTEIARSTRVTTTTGASTSAGETGKDMSVISKSANAAAAQMTGHSNWVVGGVAAMAIVAAI</sequence>
<dbReference type="Gene3D" id="3.40.50.1110">
    <property type="entry name" value="SGNH hydrolase"/>
    <property type="match status" value="1"/>
</dbReference>
<evidence type="ECO:0000256" key="3">
    <source>
        <dbReference type="SAM" id="SignalP"/>
    </source>
</evidence>
<keyword evidence="7" id="KW-1185">Reference proteome</keyword>
<dbReference type="PANTHER" id="PTHR43695:SF1">
    <property type="entry name" value="RHAMNOGALACTURONAN ACETYLESTERASE"/>
    <property type="match status" value="1"/>
</dbReference>
<comment type="similarity">
    <text evidence="1">Belongs to the 'GDSL' lipolytic enzyme family.</text>
</comment>
<evidence type="ECO:0000313" key="6">
    <source>
        <dbReference type="EMBL" id="KAF7181867.1"/>
    </source>
</evidence>